<sequence>MNSDTSTLQQRPSGVPGLDRLLNGGFVDGRLYLVLGEPGTGKTTLGMEFLSAGLERDETVLLIHGEESKGGHLTNAAQFDIDLSDAEFLDIGPESEFFSEAQTYDVVDPADIEDDSLIVDIRDTIDELDPDRVLIDPITQFQYLESTEYQFRKRIISFARFLKDRGTTVLATKTPESQFDEQLKSLSDGVVSLAYEQEGRRVSVPKHRGIGQRDGTHGLEIRDDGLHVYPALRPQQHSQSFEPMPLTSGVDGLDELLGGGIEQGTVTIVSGPSGVGKTTTVTEFLQTAATEGDGALAYLFEESLDTFTYRSETFGVPVTELREDGSLSVEAITPSVRSPEEFAQRIRRQVEQQDIDLVVLDGIQGYKTAIKGGEDDVDLRRRLHALSEYLTNVNVSVILIDQRHEVTGLPQPTSANVSYLADNIIYQQFVEIEGELQRVVGVLKKRVGNYETVPRRFSITDDGLSVGDPMTGYHGVVTGLPEQRSVGSHSSPD</sequence>
<dbReference type="GO" id="GO:0005524">
    <property type="term" value="F:ATP binding"/>
    <property type="evidence" value="ECO:0007669"/>
    <property type="project" value="InterPro"/>
</dbReference>
<feature type="domain" description="KaiC" evidence="7">
    <location>
        <begin position="9"/>
        <end position="242"/>
    </location>
</feature>
<dbReference type="Pfam" id="PF06745">
    <property type="entry name" value="ATPase"/>
    <property type="match status" value="2"/>
</dbReference>
<dbReference type="GO" id="GO:0016787">
    <property type="term" value="F:hydrolase activity"/>
    <property type="evidence" value="ECO:0007669"/>
    <property type="project" value="UniProtKB-KW"/>
</dbReference>
<dbReference type="InterPro" id="IPR014774">
    <property type="entry name" value="KaiC-like_dom"/>
</dbReference>
<evidence type="ECO:0000256" key="4">
    <source>
        <dbReference type="ARBA" id="ARBA00022737"/>
    </source>
</evidence>
<dbReference type="InterPro" id="IPR030665">
    <property type="entry name" value="KaiC"/>
</dbReference>
<evidence type="ECO:0000256" key="3">
    <source>
        <dbReference type="ARBA" id="ARBA00022679"/>
    </source>
</evidence>
<dbReference type="PIRSF" id="PIRSF039117">
    <property type="entry name" value="KaiC"/>
    <property type="match status" value="1"/>
</dbReference>
<evidence type="ECO:0000256" key="2">
    <source>
        <dbReference type="ARBA" id="ARBA00022553"/>
    </source>
</evidence>
<dbReference type="AlphaFoldDB" id="A0A285N6N7"/>
<gene>
    <name evidence="8" type="ORF">SAMN06269185_0780</name>
</gene>
<name>A0A285N6N7_NATPI</name>
<dbReference type="RefSeq" id="WP_097007771.1">
    <property type="nucleotide sequence ID" value="NZ_OBEJ01000001.1"/>
</dbReference>
<dbReference type="OrthoDB" id="27015at2157"/>
<accession>A0A285N6N7</accession>
<organism evidence="8 9">
    <name type="scientific">Natronoarchaeum philippinense</name>
    <dbReference type="NCBI Taxonomy" id="558529"/>
    <lineage>
        <taxon>Archaea</taxon>
        <taxon>Methanobacteriati</taxon>
        <taxon>Methanobacteriota</taxon>
        <taxon>Stenosarchaea group</taxon>
        <taxon>Halobacteria</taxon>
        <taxon>Halobacteriales</taxon>
        <taxon>Natronoarchaeaceae</taxon>
    </lineage>
</organism>
<evidence type="ECO:0000256" key="1">
    <source>
        <dbReference type="ARBA" id="ARBA00012513"/>
    </source>
</evidence>
<dbReference type="InterPro" id="IPR010624">
    <property type="entry name" value="KaiC_dom"/>
</dbReference>
<keyword evidence="6" id="KW-0378">Hydrolase</keyword>
<dbReference type="InterPro" id="IPR027417">
    <property type="entry name" value="P-loop_NTPase"/>
</dbReference>
<dbReference type="SMART" id="SM00382">
    <property type="entry name" value="AAA"/>
    <property type="match status" value="2"/>
</dbReference>
<dbReference type="Proteomes" id="UP000219453">
    <property type="component" value="Unassembled WGS sequence"/>
</dbReference>
<dbReference type="PROSITE" id="PS51146">
    <property type="entry name" value="KAIC"/>
    <property type="match status" value="2"/>
</dbReference>
<evidence type="ECO:0000256" key="5">
    <source>
        <dbReference type="ARBA" id="ARBA00022777"/>
    </source>
</evidence>
<keyword evidence="5" id="KW-0418">Kinase</keyword>
<keyword evidence="9" id="KW-1185">Reference proteome</keyword>
<dbReference type="InterPro" id="IPR003593">
    <property type="entry name" value="AAA+_ATPase"/>
</dbReference>
<dbReference type="Gene3D" id="3.40.50.300">
    <property type="entry name" value="P-loop containing nucleotide triphosphate hydrolases"/>
    <property type="match status" value="2"/>
</dbReference>
<proteinExistence type="predicted"/>
<evidence type="ECO:0000313" key="8">
    <source>
        <dbReference type="EMBL" id="SNZ05132.1"/>
    </source>
</evidence>
<keyword evidence="4" id="KW-0677">Repeat</keyword>
<reference evidence="8 9" key="1">
    <citation type="submission" date="2017-09" db="EMBL/GenBank/DDBJ databases">
        <authorList>
            <person name="Ehlers B."/>
            <person name="Leendertz F.H."/>
        </authorList>
    </citation>
    <scope>NUCLEOTIDE SEQUENCE [LARGE SCALE GENOMIC DNA]</scope>
    <source>
        <strain evidence="8 9">DSM 27208</strain>
    </source>
</reference>
<dbReference type="SUPFAM" id="SSF52540">
    <property type="entry name" value="P-loop containing nucleoside triphosphate hydrolases"/>
    <property type="match status" value="2"/>
</dbReference>
<dbReference type="EC" id="2.7.11.1" evidence="1"/>
<dbReference type="EMBL" id="OBEJ01000001">
    <property type="protein sequence ID" value="SNZ05132.1"/>
    <property type="molecule type" value="Genomic_DNA"/>
</dbReference>
<protein>
    <recommendedName>
        <fullName evidence="1">non-specific serine/threonine protein kinase</fullName>
        <ecNumber evidence="1">2.7.11.1</ecNumber>
    </recommendedName>
</protein>
<dbReference type="InterPro" id="IPR051347">
    <property type="entry name" value="Circadian_clock_KaiC-rel"/>
</dbReference>
<feature type="domain" description="KaiC" evidence="7">
    <location>
        <begin position="244"/>
        <end position="480"/>
    </location>
</feature>
<evidence type="ECO:0000256" key="6">
    <source>
        <dbReference type="ARBA" id="ARBA00022801"/>
    </source>
</evidence>
<keyword evidence="2" id="KW-0597">Phosphoprotein</keyword>
<evidence type="ECO:0000259" key="7">
    <source>
        <dbReference type="PROSITE" id="PS51146"/>
    </source>
</evidence>
<evidence type="ECO:0000313" key="9">
    <source>
        <dbReference type="Proteomes" id="UP000219453"/>
    </source>
</evidence>
<dbReference type="PANTHER" id="PTHR42926">
    <property type="match status" value="1"/>
</dbReference>
<dbReference type="GO" id="GO:0004674">
    <property type="term" value="F:protein serine/threonine kinase activity"/>
    <property type="evidence" value="ECO:0007669"/>
    <property type="project" value="UniProtKB-EC"/>
</dbReference>
<dbReference type="PANTHER" id="PTHR42926:SF1">
    <property type="entry name" value="CIRCADIAN CLOCK OSCILLATOR PROTEIN KAIC 1"/>
    <property type="match status" value="1"/>
</dbReference>
<keyword evidence="3" id="KW-0808">Transferase</keyword>